<keyword evidence="5" id="KW-1185">Reference proteome</keyword>
<dbReference type="EMBL" id="JARKHS020015052">
    <property type="protein sequence ID" value="KAK8774760.1"/>
    <property type="molecule type" value="Genomic_DNA"/>
</dbReference>
<reference evidence="4 5" key="1">
    <citation type="journal article" date="2023" name="Arcadia Sci">
        <title>De novo assembly of a long-read Amblyomma americanum tick genome.</title>
        <authorList>
            <person name="Chou S."/>
            <person name="Poskanzer K.E."/>
            <person name="Rollins M."/>
            <person name="Thuy-Boun P.S."/>
        </authorList>
    </citation>
    <scope>NUCLEOTIDE SEQUENCE [LARGE SCALE GENOMIC DNA]</scope>
    <source>
        <strain evidence="4">F_SG_1</strain>
        <tissue evidence="4">Salivary glands</tissue>
    </source>
</reference>
<organism evidence="4 5">
    <name type="scientific">Amblyomma americanum</name>
    <name type="common">Lone star tick</name>
    <dbReference type="NCBI Taxonomy" id="6943"/>
    <lineage>
        <taxon>Eukaryota</taxon>
        <taxon>Metazoa</taxon>
        <taxon>Ecdysozoa</taxon>
        <taxon>Arthropoda</taxon>
        <taxon>Chelicerata</taxon>
        <taxon>Arachnida</taxon>
        <taxon>Acari</taxon>
        <taxon>Parasitiformes</taxon>
        <taxon>Ixodida</taxon>
        <taxon>Ixodoidea</taxon>
        <taxon>Ixodidae</taxon>
        <taxon>Amblyomminae</taxon>
        <taxon>Amblyomma</taxon>
    </lineage>
</organism>
<keyword evidence="1" id="KW-0677">Repeat</keyword>
<name>A0AAQ4EJ94_AMBAM</name>
<dbReference type="Proteomes" id="UP001321473">
    <property type="component" value="Unassembled WGS sequence"/>
</dbReference>
<feature type="domain" description="At5g54830-like" evidence="3">
    <location>
        <begin position="85"/>
        <end position="117"/>
    </location>
</feature>
<dbReference type="Pfam" id="PF25489">
    <property type="entry name" value="At5g54830"/>
    <property type="match status" value="1"/>
</dbReference>
<comment type="caution">
    <text evidence="4">The sequence shown here is derived from an EMBL/GenBank/DDBJ whole genome shotgun (WGS) entry which is preliminary data.</text>
</comment>
<accession>A0AAQ4EJ94</accession>
<evidence type="ECO:0000313" key="5">
    <source>
        <dbReference type="Proteomes" id="UP001321473"/>
    </source>
</evidence>
<sequence length="163" mass="18058">MAPILPPPAGGRTGFGGRDIWKSFNITSFRAQVGPTGGSRGYERVTGTGRYCEWTHKTVDKSDESSTWEDFKQTLNLQCDVGQQGTFTWTPDKDTPDVVYYQCFTHYYLGWKIMVTDPDQPERGRGKDRMESGRGEDRMESGAGPTTALLPLLLLGVIVSKAA</sequence>
<dbReference type="InterPro" id="IPR052126">
    <property type="entry name" value="Spindle_Org/Thrombomodulin"/>
</dbReference>
<dbReference type="InterPro" id="IPR057443">
    <property type="entry name" value="At5g54830-like"/>
</dbReference>
<feature type="compositionally biased region" description="Basic and acidic residues" evidence="2">
    <location>
        <begin position="120"/>
        <end position="140"/>
    </location>
</feature>
<evidence type="ECO:0000256" key="1">
    <source>
        <dbReference type="ARBA" id="ARBA00022737"/>
    </source>
</evidence>
<gene>
    <name evidence="4" type="ORF">V5799_010708</name>
</gene>
<dbReference type="PANTHER" id="PTHR24036">
    <property type="entry name" value="SKELETOR-RELATED"/>
    <property type="match status" value="1"/>
</dbReference>
<feature type="region of interest" description="Disordered" evidence="2">
    <location>
        <begin position="119"/>
        <end position="144"/>
    </location>
</feature>
<evidence type="ECO:0000259" key="3">
    <source>
        <dbReference type="Pfam" id="PF25489"/>
    </source>
</evidence>
<protein>
    <recommendedName>
        <fullName evidence="3">At5g54830-like domain-containing protein</fullName>
    </recommendedName>
</protein>
<dbReference type="AlphaFoldDB" id="A0AAQ4EJ94"/>
<proteinExistence type="predicted"/>
<evidence type="ECO:0000313" key="4">
    <source>
        <dbReference type="EMBL" id="KAK8774760.1"/>
    </source>
</evidence>
<evidence type="ECO:0000256" key="2">
    <source>
        <dbReference type="SAM" id="MobiDB-lite"/>
    </source>
</evidence>
<dbReference type="PANTHER" id="PTHR24036:SF5">
    <property type="entry name" value="THROMBOMODULIN"/>
    <property type="match status" value="1"/>
</dbReference>